<evidence type="ECO:0000313" key="2">
    <source>
        <dbReference type="Proteomes" id="UP000321830"/>
    </source>
</evidence>
<accession>A0A511J3Y0</accession>
<sequence>MENAVEKAVETQKSYSAQQETLILKKYEEISVELDEKIKEIKEHCKKIGCSDTLSKGQDNELSRLESEKMIYDLK</sequence>
<gene>
    <name evidence="1" type="ORF">EVI01_17360</name>
</gene>
<name>A0A511J3Y0_9ENTE</name>
<dbReference type="AlphaFoldDB" id="A0A511J3Y0"/>
<organism evidence="1 2">
    <name type="scientific">Enterococcus villorum</name>
    <dbReference type="NCBI Taxonomy" id="112904"/>
    <lineage>
        <taxon>Bacteria</taxon>
        <taxon>Bacillati</taxon>
        <taxon>Bacillota</taxon>
        <taxon>Bacilli</taxon>
        <taxon>Lactobacillales</taxon>
        <taxon>Enterococcaceae</taxon>
        <taxon>Enterococcus</taxon>
    </lineage>
</organism>
<proteinExistence type="predicted"/>
<evidence type="ECO:0000313" key="1">
    <source>
        <dbReference type="EMBL" id="GEL92399.1"/>
    </source>
</evidence>
<reference evidence="1 2" key="1">
    <citation type="submission" date="2019-07" db="EMBL/GenBank/DDBJ databases">
        <title>Whole genome shotgun sequence of Enterococcus villorum NBRC 100699.</title>
        <authorList>
            <person name="Hosoyama A."/>
            <person name="Uohara A."/>
            <person name="Ohji S."/>
            <person name="Ichikawa N."/>
        </authorList>
    </citation>
    <scope>NUCLEOTIDE SEQUENCE [LARGE SCALE GENOMIC DNA]</scope>
    <source>
        <strain evidence="1 2">NBRC 100699</strain>
    </source>
</reference>
<protein>
    <submittedName>
        <fullName evidence="1">Uncharacterized protein</fullName>
    </submittedName>
</protein>
<comment type="caution">
    <text evidence="1">The sequence shown here is derived from an EMBL/GenBank/DDBJ whole genome shotgun (WGS) entry which is preliminary data.</text>
</comment>
<dbReference type="EMBL" id="BJWF01000022">
    <property type="protein sequence ID" value="GEL92399.1"/>
    <property type="molecule type" value="Genomic_DNA"/>
</dbReference>
<dbReference type="RefSeq" id="WP_025480659.1">
    <property type="nucleotide sequence ID" value="NZ_BJWF01000022.1"/>
</dbReference>
<dbReference type="Proteomes" id="UP000321830">
    <property type="component" value="Unassembled WGS sequence"/>
</dbReference>